<sequence>MALRLAARVHLASRWRGLRHTSTRPIHPRATVIDDPGPENPGLDAAGLNIRRGGVEGRDLRETLANAGMTPEQVRDVISAHPQVDTRYDLVNEVQPRINYLRFLDDNDRLDGESVSSCIARQPQSLERDFHLVHEDADYAVVNKPWCVRLDTPRGWPGKVRFTPKYPGDLSVEDWLERRYPDWDTVRFCHQLDNATSGVLVAASNKRAAGAAAKLFRERRARKTYLAIVFGHPEQDEWTVDVPMGRDPDDPKGFRERVDPEHGKACETRFRVLKRGRLNLRGKFEGVPVSKVEVTPVTGRRHQIRLHLQFSGHPIVGDNAYSQDTDSFRTFLHAHKLTLPFDEPRGTMQFVAPEPESFAAAME</sequence>
<accession>C1E6N6</accession>
<feature type="domain" description="Pseudouridine synthase RsuA/RluA-like" evidence="2">
    <location>
        <begin position="139"/>
        <end position="309"/>
    </location>
</feature>
<dbReference type="RefSeq" id="XP_002502205.1">
    <property type="nucleotide sequence ID" value="XM_002502159.1"/>
</dbReference>
<dbReference type="Gene3D" id="3.30.2350.10">
    <property type="entry name" value="Pseudouridine synthase"/>
    <property type="match status" value="1"/>
</dbReference>
<dbReference type="InParanoid" id="C1E6N6"/>
<dbReference type="GO" id="GO:0000455">
    <property type="term" value="P:enzyme-directed rRNA pseudouridine synthesis"/>
    <property type="evidence" value="ECO:0007669"/>
    <property type="project" value="TreeGrafter"/>
</dbReference>
<dbReference type="InterPro" id="IPR050188">
    <property type="entry name" value="RluA_PseudoU_synthase"/>
</dbReference>
<keyword evidence="4" id="KW-1185">Reference proteome</keyword>
<protein>
    <submittedName>
        <fullName evidence="3">Pseudouridine synthase</fullName>
    </submittedName>
</protein>
<gene>
    <name evidence="3" type="ORF">MICPUN_58721</name>
</gene>
<comment type="similarity">
    <text evidence="1">Belongs to the pseudouridine synthase RluA family.</text>
</comment>
<dbReference type="InterPro" id="IPR020103">
    <property type="entry name" value="PsdUridine_synth_cat_dom_sf"/>
</dbReference>
<reference evidence="3 4" key="1">
    <citation type="journal article" date="2009" name="Science">
        <title>Green evolution and dynamic adaptations revealed by genomes of the marine picoeukaryotes Micromonas.</title>
        <authorList>
            <person name="Worden A.Z."/>
            <person name="Lee J.H."/>
            <person name="Mock T."/>
            <person name="Rouze P."/>
            <person name="Simmons M.P."/>
            <person name="Aerts A.L."/>
            <person name="Allen A.E."/>
            <person name="Cuvelier M.L."/>
            <person name="Derelle E."/>
            <person name="Everett M.V."/>
            <person name="Foulon E."/>
            <person name="Grimwood J."/>
            <person name="Gundlach H."/>
            <person name="Henrissat B."/>
            <person name="Napoli C."/>
            <person name="McDonald S.M."/>
            <person name="Parker M.S."/>
            <person name="Rombauts S."/>
            <person name="Salamov A."/>
            <person name="Von Dassow P."/>
            <person name="Badger J.H."/>
            <person name="Coutinho P.M."/>
            <person name="Demir E."/>
            <person name="Dubchak I."/>
            <person name="Gentemann C."/>
            <person name="Eikrem W."/>
            <person name="Gready J.E."/>
            <person name="John U."/>
            <person name="Lanier W."/>
            <person name="Lindquist E.A."/>
            <person name="Lucas S."/>
            <person name="Mayer K.F."/>
            <person name="Moreau H."/>
            <person name="Not F."/>
            <person name="Otillar R."/>
            <person name="Panaud O."/>
            <person name="Pangilinan J."/>
            <person name="Paulsen I."/>
            <person name="Piegu B."/>
            <person name="Poliakov A."/>
            <person name="Robbens S."/>
            <person name="Schmutz J."/>
            <person name="Toulza E."/>
            <person name="Wyss T."/>
            <person name="Zelensky A."/>
            <person name="Zhou K."/>
            <person name="Armbrust E.V."/>
            <person name="Bhattacharya D."/>
            <person name="Goodenough U.W."/>
            <person name="Van de Peer Y."/>
            <person name="Grigoriev I.V."/>
        </authorList>
    </citation>
    <scope>NUCLEOTIDE SEQUENCE [LARGE SCALE GENOMIC DNA]</scope>
    <source>
        <strain evidence="4">RCC299 / NOUM17</strain>
    </source>
</reference>
<dbReference type="InterPro" id="IPR006145">
    <property type="entry name" value="PsdUridine_synth_RsuA/RluA"/>
</dbReference>
<evidence type="ECO:0000313" key="3">
    <source>
        <dbReference type="EMBL" id="ACO63463.1"/>
    </source>
</evidence>
<dbReference type="Pfam" id="PF00849">
    <property type="entry name" value="PseudoU_synth_2"/>
    <property type="match status" value="1"/>
</dbReference>
<dbReference type="KEGG" id="mis:MICPUN_58721"/>
<dbReference type="PANTHER" id="PTHR21600:SF87">
    <property type="entry name" value="RNA PSEUDOURIDYLATE SYNTHASE DOMAIN-CONTAINING PROTEIN 1"/>
    <property type="match status" value="1"/>
</dbReference>
<dbReference type="STRING" id="296587.C1E6N6"/>
<dbReference type="OMA" id="KPWCVRL"/>
<dbReference type="GeneID" id="8243866"/>
<dbReference type="eggNOG" id="KOG1919">
    <property type="taxonomic scope" value="Eukaryota"/>
</dbReference>
<dbReference type="SUPFAM" id="SSF55120">
    <property type="entry name" value="Pseudouridine synthase"/>
    <property type="match status" value="1"/>
</dbReference>
<evidence type="ECO:0000313" key="4">
    <source>
        <dbReference type="Proteomes" id="UP000002009"/>
    </source>
</evidence>
<organism evidence="3 4">
    <name type="scientific">Micromonas commoda (strain RCC299 / NOUM17 / CCMP2709)</name>
    <name type="common">Picoplanktonic green alga</name>
    <dbReference type="NCBI Taxonomy" id="296587"/>
    <lineage>
        <taxon>Eukaryota</taxon>
        <taxon>Viridiplantae</taxon>
        <taxon>Chlorophyta</taxon>
        <taxon>Mamiellophyceae</taxon>
        <taxon>Mamiellales</taxon>
        <taxon>Mamiellaceae</taxon>
        <taxon>Micromonas</taxon>
    </lineage>
</organism>
<dbReference type="GO" id="GO:0009982">
    <property type="term" value="F:pseudouridine synthase activity"/>
    <property type="evidence" value="ECO:0007669"/>
    <property type="project" value="InterPro"/>
</dbReference>
<evidence type="ECO:0000256" key="1">
    <source>
        <dbReference type="ARBA" id="ARBA00010876"/>
    </source>
</evidence>
<name>C1E6N6_MICCC</name>
<dbReference type="Proteomes" id="UP000002009">
    <property type="component" value="Chromosome 5"/>
</dbReference>
<dbReference type="PANTHER" id="PTHR21600">
    <property type="entry name" value="MITOCHONDRIAL RNA PSEUDOURIDINE SYNTHASE"/>
    <property type="match status" value="1"/>
</dbReference>
<dbReference type="AlphaFoldDB" id="C1E6N6"/>
<dbReference type="CDD" id="cd02869">
    <property type="entry name" value="PseudoU_synth_RluA_like"/>
    <property type="match status" value="1"/>
</dbReference>
<dbReference type="OrthoDB" id="428658at2759"/>
<dbReference type="EMBL" id="CP001326">
    <property type="protein sequence ID" value="ACO63463.1"/>
    <property type="molecule type" value="Genomic_DNA"/>
</dbReference>
<dbReference type="GO" id="GO:0003723">
    <property type="term" value="F:RNA binding"/>
    <property type="evidence" value="ECO:0007669"/>
    <property type="project" value="InterPro"/>
</dbReference>
<proteinExistence type="inferred from homology"/>
<evidence type="ECO:0000259" key="2">
    <source>
        <dbReference type="Pfam" id="PF00849"/>
    </source>
</evidence>